<feature type="compositionally biased region" description="Gly residues" evidence="2">
    <location>
        <begin position="253"/>
        <end position="267"/>
    </location>
</feature>
<dbReference type="Pfam" id="PF01448">
    <property type="entry name" value="ELM2"/>
    <property type="match status" value="1"/>
</dbReference>
<dbReference type="GO" id="GO:0003714">
    <property type="term" value="F:transcription corepressor activity"/>
    <property type="evidence" value="ECO:0007669"/>
    <property type="project" value="TreeGrafter"/>
</dbReference>
<dbReference type="EnsemblMetazoa" id="XM_022812844">
    <property type="protein sequence ID" value="XP_022668579"/>
    <property type="gene ID" value="LOC111253458"/>
</dbReference>
<dbReference type="KEGG" id="vde:111253458"/>
<reference evidence="4" key="1">
    <citation type="submission" date="2021-01" db="UniProtKB">
        <authorList>
            <consortium name="EnsemblMetazoa"/>
        </authorList>
    </citation>
    <scope>IDENTIFICATION</scope>
</reference>
<feature type="compositionally biased region" description="Acidic residues" evidence="2">
    <location>
        <begin position="149"/>
        <end position="173"/>
    </location>
</feature>
<feature type="compositionally biased region" description="Gly residues" evidence="2">
    <location>
        <begin position="278"/>
        <end position="295"/>
    </location>
</feature>
<dbReference type="GeneID" id="111253458"/>
<feature type="compositionally biased region" description="Gly residues" evidence="2">
    <location>
        <begin position="341"/>
        <end position="360"/>
    </location>
</feature>
<organism evidence="4 5">
    <name type="scientific">Varroa destructor</name>
    <name type="common">Honeybee mite</name>
    <dbReference type="NCBI Taxonomy" id="109461"/>
    <lineage>
        <taxon>Eukaryota</taxon>
        <taxon>Metazoa</taxon>
        <taxon>Ecdysozoa</taxon>
        <taxon>Arthropoda</taxon>
        <taxon>Chelicerata</taxon>
        <taxon>Arachnida</taxon>
        <taxon>Acari</taxon>
        <taxon>Parasitiformes</taxon>
        <taxon>Mesostigmata</taxon>
        <taxon>Gamasina</taxon>
        <taxon>Dermanyssoidea</taxon>
        <taxon>Varroidae</taxon>
        <taxon>Varroa</taxon>
    </lineage>
</organism>
<dbReference type="InterPro" id="IPR040138">
    <property type="entry name" value="MIER/MTA"/>
</dbReference>
<evidence type="ECO:0000259" key="3">
    <source>
        <dbReference type="PROSITE" id="PS51156"/>
    </source>
</evidence>
<proteinExistence type="predicted"/>
<keyword evidence="5" id="KW-1185">Reference proteome</keyword>
<accession>A0A7M7MDL2</accession>
<dbReference type="GO" id="GO:0042826">
    <property type="term" value="F:histone deacetylase binding"/>
    <property type="evidence" value="ECO:0007669"/>
    <property type="project" value="TreeGrafter"/>
</dbReference>
<evidence type="ECO:0000256" key="1">
    <source>
        <dbReference type="ARBA" id="ARBA00023242"/>
    </source>
</evidence>
<dbReference type="PANTHER" id="PTHR10865">
    <property type="entry name" value="METASTASIS-ASSOCIATED PROTEIN AND MESODERM INDUCTION EARLY RESPONSE PROTEIN"/>
    <property type="match status" value="1"/>
</dbReference>
<protein>
    <recommendedName>
        <fullName evidence="3">ELM2 domain-containing protein</fullName>
    </recommendedName>
</protein>
<dbReference type="OrthoDB" id="6421374at2759"/>
<dbReference type="GO" id="GO:0000122">
    <property type="term" value="P:negative regulation of transcription by RNA polymerase II"/>
    <property type="evidence" value="ECO:0007669"/>
    <property type="project" value="TreeGrafter"/>
</dbReference>
<name>A0A7M7MDL2_VARDE</name>
<keyword evidence="1" id="KW-0539">Nucleus</keyword>
<feature type="domain" description="ELM2" evidence="3">
    <location>
        <begin position="23"/>
        <end position="90"/>
    </location>
</feature>
<dbReference type="AlphaFoldDB" id="A0A7M7MDL2"/>
<feature type="compositionally biased region" description="Polar residues" evidence="2">
    <location>
        <begin position="241"/>
        <end position="252"/>
    </location>
</feature>
<dbReference type="GO" id="GO:0003713">
    <property type="term" value="F:transcription coactivator activity"/>
    <property type="evidence" value="ECO:0007669"/>
    <property type="project" value="TreeGrafter"/>
</dbReference>
<feature type="compositionally biased region" description="Low complexity" evidence="2">
    <location>
        <begin position="387"/>
        <end position="404"/>
    </location>
</feature>
<feature type="region of interest" description="Disordered" evidence="2">
    <location>
        <begin position="145"/>
        <end position="298"/>
    </location>
</feature>
<dbReference type="InParanoid" id="A0A7M7MDL2"/>
<dbReference type="RefSeq" id="XP_022668579.1">
    <property type="nucleotide sequence ID" value="XM_022812844.1"/>
</dbReference>
<dbReference type="GO" id="GO:0016581">
    <property type="term" value="C:NuRD complex"/>
    <property type="evidence" value="ECO:0007669"/>
    <property type="project" value="TreeGrafter"/>
</dbReference>
<sequence length="474" mass="48400">MDASNDVDFDAFWEEESRNKTRNRIRVGRQYQASVPALLKPGESDNRRLEDLETLRWRPESLSDQTIQEYLSMAKAVSVFSRTLEHRSHENLQSAIRGLTEFVMSHHPCHRDAGCRMSVKANWTNREAELLACAIDRCENANRKKLAEPEDETGSECEDGAEGEDGADDDDAVLGDGDGAATSDNDHDGSAGSAAGTGCTDPDVDTPVDENPPSEIKPIPARIIGRKSDNQQHLLLGGGATNTESSALISTSGGLGTAGNDGGGNGRGGREGAAQTSHGGGGAAGTGGAGGGAAPGQGSLKFYLGGQLILKLNHQAHQERKSWVEAPDNPAQVTSPAAGGANTGSGSGGGVSSVGGGGSSSGKRRGGRKAQRASTTSTGIAWPERGSPSQESSSSIDSHNSAPSHGPPTPGSTTTSTAAVPTTNSGSTATNNNGGSNSSSVSSASSNNTSGGQSSSTAQQHSQPIPLDLSSQQS</sequence>
<feature type="compositionally biased region" description="Basic residues" evidence="2">
    <location>
        <begin position="362"/>
        <end position="371"/>
    </location>
</feature>
<evidence type="ECO:0000256" key="2">
    <source>
        <dbReference type="SAM" id="MobiDB-lite"/>
    </source>
</evidence>
<dbReference type="SMART" id="SM01189">
    <property type="entry name" value="ELM2"/>
    <property type="match status" value="1"/>
</dbReference>
<dbReference type="Gene3D" id="4.10.1240.50">
    <property type="match status" value="1"/>
</dbReference>
<feature type="region of interest" description="Disordered" evidence="2">
    <location>
        <begin position="316"/>
        <end position="474"/>
    </location>
</feature>
<dbReference type="Proteomes" id="UP000594260">
    <property type="component" value="Unplaced"/>
</dbReference>
<evidence type="ECO:0000313" key="5">
    <source>
        <dbReference type="Proteomes" id="UP000594260"/>
    </source>
</evidence>
<dbReference type="InterPro" id="IPR000949">
    <property type="entry name" value="ELM2_dom"/>
</dbReference>
<dbReference type="PANTHER" id="PTHR10865:SF29">
    <property type="entry name" value="METASTASIS ASSOCIATED 1-LIKE, ISOFORM D"/>
    <property type="match status" value="1"/>
</dbReference>
<evidence type="ECO:0000313" key="4">
    <source>
        <dbReference type="EnsemblMetazoa" id="XP_022668579"/>
    </source>
</evidence>
<feature type="compositionally biased region" description="Low complexity" evidence="2">
    <location>
        <begin position="411"/>
        <end position="460"/>
    </location>
</feature>
<dbReference type="PROSITE" id="PS51156">
    <property type="entry name" value="ELM2"/>
    <property type="match status" value="1"/>
</dbReference>